<protein>
    <submittedName>
        <fullName evidence="1">Uncharacterized protein</fullName>
    </submittedName>
</protein>
<gene>
    <name evidence="1" type="ORF">MLD38_020622</name>
</gene>
<name>A0ACB9QDS5_9MYRT</name>
<dbReference type="Proteomes" id="UP001057402">
    <property type="component" value="Chromosome 6"/>
</dbReference>
<evidence type="ECO:0000313" key="2">
    <source>
        <dbReference type="Proteomes" id="UP001057402"/>
    </source>
</evidence>
<sequence>MADRVVKVRSSVVAACMTCPLCHKLLDEATTISLCLHTFCRKCIYDKLSDEDVDSCPVCDIDLGCSPVDKLRPDHALQSLRDKTFPQKKKKTVATGTMPPVTPPTKRKERSLSSLVTPPRVFIQNALTGRRTKVTARRFTSYHYPASPLGGSPKNEECNKDRSTESILAESPRKSCKGKEYSPNESTEEQKPAKDNEKADEEAEGKSDLWTPLHCLVEAANRTKSSKGLSFTKSEPHPGSGKDPRIPELNTKAEAPNAPDLFKIKSKDQAQKGNPQDNKKGSPSRPIPVKRKRLRLAGQKKGSSSGESGASAQRLVDASGGKRNRKNRPIWFTLIASEDQKEQISPCYLRIQDGNVPVSVIQKYIVHKLHLKSEAEVEIMCRGQPVLPSLHLHNLIDIWLRTTGSSKRVQASLGTSAKEFVMVLSYCRKVQP</sequence>
<organism evidence="1 2">
    <name type="scientific">Melastoma candidum</name>
    <dbReference type="NCBI Taxonomy" id="119954"/>
    <lineage>
        <taxon>Eukaryota</taxon>
        <taxon>Viridiplantae</taxon>
        <taxon>Streptophyta</taxon>
        <taxon>Embryophyta</taxon>
        <taxon>Tracheophyta</taxon>
        <taxon>Spermatophyta</taxon>
        <taxon>Magnoliopsida</taxon>
        <taxon>eudicotyledons</taxon>
        <taxon>Gunneridae</taxon>
        <taxon>Pentapetalae</taxon>
        <taxon>rosids</taxon>
        <taxon>malvids</taxon>
        <taxon>Myrtales</taxon>
        <taxon>Melastomataceae</taxon>
        <taxon>Melastomatoideae</taxon>
        <taxon>Melastomateae</taxon>
        <taxon>Melastoma</taxon>
    </lineage>
</organism>
<reference evidence="2" key="1">
    <citation type="journal article" date="2023" name="Front. Plant Sci.">
        <title>Chromosomal-level genome assembly of Melastoma candidum provides insights into trichome evolution.</title>
        <authorList>
            <person name="Zhong Y."/>
            <person name="Wu W."/>
            <person name="Sun C."/>
            <person name="Zou P."/>
            <person name="Liu Y."/>
            <person name="Dai S."/>
            <person name="Zhou R."/>
        </authorList>
    </citation>
    <scope>NUCLEOTIDE SEQUENCE [LARGE SCALE GENOMIC DNA]</scope>
</reference>
<keyword evidence="2" id="KW-1185">Reference proteome</keyword>
<proteinExistence type="predicted"/>
<comment type="caution">
    <text evidence="1">The sequence shown here is derived from an EMBL/GenBank/DDBJ whole genome shotgun (WGS) entry which is preliminary data.</text>
</comment>
<evidence type="ECO:0000313" key="1">
    <source>
        <dbReference type="EMBL" id="KAI4364546.1"/>
    </source>
</evidence>
<accession>A0ACB9QDS5</accession>
<dbReference type="EMBL" id="CM042885">
    <property type="protein sequence ID" value="KAI4364546.1"/>
    <property type="molecule type" value="Genomic_DNA"/>
</dbReference>